<dbReference type="OrthoDB" id="2942794at2"/>
<reference evidence="2" key="1">
    <citation type="submission" date="2011-11" db="EMBL/GenBank/DDBJ databases">
        <title>Complete sequence of Desulfosporosinus orientis DSM 765.</title>
        <authorList>
            <person name="Lucas S."/>
            <person name="Han J."/>
            <person name="Lapidus A."/>
            <person name="Cheng J.-F."/>
            <person name="Goodwin L."/>
            <person name="Pitluck S."/>
            <person name="Peters L."/>
            <person name="Ovchinnikova G."/>
            <person name="Teshima H."/>
            <person name="Detter J.C."/>
            <person name="Han C."/>
            <person name="Tapia R."/>
            <person name="Land M."/>
            <person name="Hauser L."/>
            <person name="Kyrpides N."/>
            <person name="Ivanova N."/>
            <person name="Pagani I."/>
            <person name="Pester M."/>
            <person name="Spring S."/>
            <person name="Ollivier B."/>
            <person name="Rattei T."/>
            <person name="Klenk H.-P."/>
            <person name="Wagner M."/>
            <person name="Loy A."/>
            <person name="Woyke T."/>
        </authorList>
    </citation>
    <scope>NUCLEOTIDE SEQUENCE [LARGE SCALE GENOMIC DNA]</scope>
    <source>
        <strain evidence="2">ATCC 19365 / DSM 765 / NCIMB 8382 / VKM B-1628</strain>
    </source>
</reference>
<dbReference type="RefSeq" id="WP_014184580.1">
    <property type="nucleotide sequence ID" value="NC_016584.1"/>
</dbReference>
<dbReference type="Proteomes" id="UP000006346">
    <property type="component" value="Chromosome"/>
</dbReference>
<organism evidence="1 2">
    <name type="scientific">Desulfosporosinus orientis (strain ATCC 19365 / DSM 765 / NCIMB 8382 / VKM B-1628 / Singapore I)</name>
    <name type="common">Desulfotomaculum orientis</name>
    <dbReference type="NCBI Taxonomy" id="768706"/>
    <lineage>
        <taxon>Bacteria</taxon>
        <taxon>Bacillati</taxon>
        <taxon>Bacillota</taxon>
        <taxon>Clostridia</taxon>
        <taxon>Eubacteriales</taxon>
        <taxon>Desulfitobacteriaceae</taxon>
        <taxon>Desulfosporosinus</taxon>
    </lineage>
</organism>
<sequence>MFKKILSFFWGWETVCLTRSMEEYARIRGRLINNGVKTKIKVTNNSSNGIGSAMPISTNYEILVRKEEAHRANEIIHSRW</sequence>
<evidence type="ECO:0000313" key="2">
    <source>
        <dbReference type="Proteomes" id="UP000006346"/>
    </source>
</evidence>
<dbReference type="KEGG" id="dor:Desor_2161"/>
<evidence type="ECO:0008006" key="3">
    <source>
        <dbReference type="Google" id="ProtNLM"/>
    </source>
</evidence>
<keyword evidence="2" id="KW-1185">Reference proteome</keyword>
<dbReference type="STRING" id="768706.Desor_2161"/>
<gene>
    <name evidence="1" type="ordered locus">Desor_2161</name>
</gene>
<dbReference type="HOGENOM" id="CLU_2584030_0_0_9"/>
<accession>G7W8Q5</accession>
<dbReference type="PATRIC" id="fig|768706.3.peg.2178"/>
<name>G7W8Q5_DESOD</name>
<dbReference type="EMBL" id="CP003108">
    <property type="protein sequence ID" value="AET67765.1"/>
    <property type="molecule type" value="Genomic_DNA"/>
</dbReference>
<protein>
    <recommendedName>
        <fullName evidence="3">DUF2007 domain-containing protein</fullName>
    </recommendedName>
</protein>
<proteinExistence type="predicted"/>
<dbReference type="AlphaFoldDB" id="G7W8Q5"/>
<evidence type="ECO:0000313" key="1">
    <source>
        <dbReference type="EMBL" id="AET67765.1"/>
    </source>
</evidence>
<reference evidence="1 2" key="2">
    <citation type="journal article" date="2012" name="J. Bacteriol.">
        <title>Complete genome sequences of Desulfosporosinus orientis DSM765T, Desulfosporosinus youngiae DSM17734T, Desulfosporosinus meridiei DSM13257T, and Desulfosporosinus acidiphilus DSM22704T.</title>
        <authorList>
            <person name="Pester M."/>
            <person name="Brambilla E."/>
            <person name="Alazard D."/>
            <person name="Rattei T."/>
            <person name="Weinmaier T."/>
            <person name="Han J."/>
            <person name="Lucas S."/>
            <person name="Lapidus A."/>
            <person name="Cheng J.F."/>
            <person name="Goodwin L."/>
            <person name="Pitluck S."/>
            <person name="Peters L."/>
            <person name="Ovchinnikova G."/>
            <person name="Teshima H."/>
            <person name="Detter J.C."/>
            <person name="Han C.S."/>
            <person name="Tapia R."/>
            <person name="Land M.L."/>
            <person name="Hauser L."/>
            <person name="Kyrpides N.C."/>
            <person name="Ivanova N.N."/>
            <person name="Pagani I."/>
            <person name="Huntmann M."/>
            <person name="Wei C.L."/>
            <person name="Davenport K.W."/>
            <person name="Daligault H."/>
            <person name="Chain P.S."/>
            <person name="Chen A."/>
            <person name="Mavromatis K."/>
            <person name="Markowitz V."/>
            <person name="Szeto E."/>
            <person name="Mikhailova N."/>
            <person name="Pati A."/>
            <person name="Wagner M."/>
            <person name="Woyke T."/>
            <person name="Ollivier B."/>
            <person name="Klenk H.P."/>
            <person name="Spring S."/>
            <person name="Loy A."/>
        </authorList>
    </citation>
    <scope>NUCLEOTIDE SEQUENCE [LARGE SCALE GENOMIC DNA]</scope>
    <source>
        <strain evidence="2">ATCC 19365 / DSM 765 / NCIMB 8382 / VKM B-1628</strain>
    </source>
</reference>